<sequence>MATDRLRRRLRDADDSANLSGLTENFCIVGTPLPAVDARKKDANELKPIWQQEARDEQGRRRFHGAFTGGFSAGYFNTVGSKEGWTPSSFRSSRADKAKGVQQDAARQNRPEDFMDEEDLQDWKSTQQVKIAAPFSSSSQIAKSSARDRDPLLQGLDGSKRSEAELVASTLLEQITPQIGDGIGFQMLRRMGWKDGQGLGARVDAEKRRRLLRLVYGHDTPDKENEGAILAEEKRHLFAPPDTKPLQPIARLSRHGLGWTRGPRLQELLSSAAPRSQRHATKDTKLLELGSRSGDATRAKWRDGSPMVSGFHLASDNDVASLGRDSCTPPSPVPEGWSPDPQRVFQLVYGAKSVFGTDASAPIQLEGSGHLDSVSRGKLLGEARIPGPPPNIAAFLSEKARERLANASSAQIPSSLARPVASENRSFVDVPPTDAATAKMALQGFMPFGNDLAKQSRYRAYLKSQVDPASELAQRQTLPMGVSRDQLTNELREFAKSAAVFRPMSSAMASRFTSASSSATAQDFASPNPGLWQPPPRTAASSDPTRGRMPAAATGPETSSREAADEQLSIAQQAARMGNFGPLTRKTEDWFPARLLCKRFGLPDPHPGKSTTKADVDEPSISRRLADDDEGDLFYGAARSGRAHRPEIKVDQHWKNNKAQLRALAAGPTPLSRSLTRTNSATTNPGDQSEAISEQGRTGTSETLNDDNDVEAWLSQVGVGDDERQGHDTLTYVKPAPDVYRAVFGADSDDEDDGSGDAHADQKVSGPGPRPKMQDPTAAFNVTFTARSKRKDAAAWVGLDHSPANSSQVAEAGTGEKKRKREKKSTAPSKGKGMLTFDMDDGEPWQTKQAEAEAEAEAGAASHTKKGWETMETRSY</sequence>
<name>A0A317XS67_9BASI</name>
<dbReference type="InterPro" id="IPR000467">
    <property type="entry name" value="G_patch_dom"/>
</dbReference>
<organism evidence="3 4">
    <name type="scientific">Testicularia cyperi</name>
    <dbReference type="NCBI Taxonomy" id="1882483"/>
    <lineage>
        <taxon>Eukaryota</taxon>
        <taxon>Fungi</taxon>
        <taxon>Dikarya</taxon>
        <taxon>Basidiomycota</taxon>
        <taxon>Ustilaginomycotina</taxon>
        <taxon>Ustilaginomycetes</taxon>
        <taxon>Ustilaginales</taxon>
        <taxon>Anthracoideaceae</taxon>
        <taxon>Testicularia</taxon>
    </lineage>
</organism>
<feature type="compositionally biased region" description="Basic and acidic residues" evidence="1">
    <location>
        <begin position="612"/>
        <end position="626"/>
    </location>
</feature>
<dbReference type="GO" id="GO:0006397">
    <property type="term" value="P:mRNA processing"/>
    <property type="evidence" value="ECO:0007669"/>
    <property type="project" value="InterPro"/>
</dbReference>
<dbReference type="PANTHER" id="PTHR13384">
    <property type="entry name" value="G PATCH DOMAIN-CONTAINING PROTEIN 1"/>
    <property type="match status" value="1"/>
</dbReference>
<feature type="region of interest" description="Disordered" evidence="1">
    <location>
        <begin position="601"/>
        <end position="628"/>
    </location>
</feature>
<feature type="compositionally biased region" description="Basic and acidic residues" evidence="1">
    <location>
        <begin position="866"/>
        <end position="876"/>
    </location>
</feature>
<accession>A0A317XS67</accession>
<feature type="domain" description="G-patch" evidence="2">
    <location>
        <begin position="180"/>
        <end position="200"/>
    </location>
</feature>
<evidence type="ECO:0000313" key="4">
    <source>
        <dbReference type="Proteomes" id="UP000246740"/>
    </source>
</evidence>
<dbReference type="EMBL" id="KZ819191">
    <property type="protein sequence ID" value="PWZ01097.1"/>
    <property type="molecule type" value="Genomic_DNA"/>
</dbReference>
<dbReference type="Pfam" id="PF26093">
    <property type="entry name" value="HTH_TGH"/>
    <property type="match status" value="1"/>
</dbReference>
<dbReference type="AlphaFoldDB" id="A0A317XS67"/>
<feature type="region of interest" description="Disordered" evidence="1">
    <location>
        <begin position="134"/>
        <end position="157"/>
    </location>
</feature>
<reference evidence="3 4" key="1">
    <citation type="journal article" date="2018" name="Mol. Biol. Evol.">
        <title>Broad Genomic Sampling Reveals a Smut Pathogenic Ancestry of the Fungal Clade Ustilaginomycotina.</title>
        <authorList>
            <person name="Kijpornyongpan T."/>
            <person name="Mondo S.J."/>
            <person name="Barry K."/>
            <person name="Sandor L."/>
            <person name="Lee J."/>
            <person name="Lipzen A."/>
            <person name="Pangilinan J."/>
            <person name="LaButti K."/>
            <person name="Hainaut M."/>
            <person name="Henrissat B."/>
            <person name="Grigoriev I.V."/>
            <person name="Spatafora J.W."/>
            <person name="Aime M.C."/>
        </authorList>
    </citation>
    <scope>NUCLEOTIDE SEQUENCE [LARGE SCALE GENOMIC DNA]</scope>
    <source>
        <strain evidence="3 4">MCA 3645</strain>
    </source>
</reference>
<dbReference type="PANTHER" id="PTHR13384:SF19">
    <property type="entry name" value="G PATCH DOMAIN-CONTAINING PROTEIN 1"/>
    <property type="match status" value="1"/>
</dbReference>
<feature type="region of interest" description="Disordered" evidence="1">
    <location>
        <begin position="519"/>
        <end position="566"/>
    </location>
</feature>
<dbReference type="Proteomes" id="UP000246740">
    <property type="component" value="Unassembled WGS sequence"/>
</dbReference>
<dbReference type="Pfam" id="PF07713">
    <property type="entry name" value="DUF1604"/>
    <property type="match status" value="1"/>
</dbReference>
<evidence type="ECO:0000313" key="3">
    <source>
        <dbReference type="EMBL" id="PWZ01097.1"/>
    </source>
</evidence>
<dbReference type="GO" id="GO:0005634">
    <property type="term" value="C:nucleus"/>
    <property type="evidence" value="ECO:0007669"/>
    <property type="project" value="TreeGrafter"/>
</dbReference>
<keyword evidence="4" id="KW-1185">Reference proteome</keyword>
<protein>
    <submittedName>
        <fullName evidence="3">DUF1604-domain-containing protein</fullName>
    </submittedName>
</protein>
<dbReference type="InterPro" id="IPR011666">
    <property type="entry name" value="DUF1604"/>
</dbReference>
<evidence type="ECO:0000256" key="1">
    <source>
        <dbReference type="SAM" id="MobiDB-lite"/>
    </source>
</evidence>
<dbReference type="STRING" id="1882483.A0A317XS67"/>
<dbReference type="GO" id="GO:0003723">
    <property type="term" value="F:RNA binding"/>
    <property type="evidence" value="ECO:0007669"/>
    <property type="project" value="TreeGrafter"/>
</dbReference>
<dbReference type="PROSITE" id="PS50174">
    <property type="entry name" value="G_PATCH"/>
    <property type="match status" value="1"/>
</dbReference>
<dbReference type="Pfam" id="PF01585">
    <property type="entry name" value="G-patch"/>
    <property type="match status" value="1"/>
</dbReference>
<dbReference type="OrthoDB" id="20507at2759"/>
<dbReference type="FunCoup" id="A0A317XS67">
    <property type="interactions" value="136"/>
</dbReference>
<feature type="region of interest" description="Disordered" evidence="1">
    <location>
        <begin position="86"/>
        <end position="116"/>
    </location>
</feature>
<feature type="region of interest" description="Disordered" evidence="1">
    <location>
        <begin position="742"/>
        <end position="876"/>
    </location>
</feature>
<feature type="region of interest" description="Disordered" evidence="1">
    <location>
        <begin position="665"/>
        <end position="705"/>
    </location>
</feature>
<evidence type="ECO:0000259" key="2">
    <source>
        <dbReference type="PROSITE" id="PS50174"/>
    </source>
</evidence>
<proteinExistence type="predicted"/>
<dbReference type="InParanoid" id="A0A317XS67"/>
<feature type="compositionally biased region" description="Polar residues" evidence="1">
    <location>
        <begin position="671"/>
        <end position="703"/>
    </location>
</feature>
<gene>
    <name evidence="3" type="ORF">BCV70DRAFT_226162</name>
</gene>